<organism evidence="2 3">
    <name type="scientific">Colletotrichum sojae</name>
    <dbReference type="NCBI Taxonomy" id="2175907"/>
    <lineage>
        <taxon>Eukaryota</taxon>
        <taxon>Fungi</taxon>
        <taxon>Dikarya</taxon>
        <taxon>Ascomycota</taxon>
        <taxon>Pezizomycotina</taxon>
        <taxon>Sordariomycetes</taxon>
        <taxon>Hypocreomycetidae</taxon>
        <taxon>Glomerellales</taxon>
        <taxon>Glomerellaceae</taxon>
        <taxon>Colletotrichum</taxon>
        <taxon>Colletotrichum orchidearum species complex</taxon>
    </lineage>
</organism>
<dbReference type="EMBL" id="WIGN01000048">
    <property type="protein sequence ID" value="KAF6813961.1"/>
    <property type="molecule type" value="Genomic_DNA"/>
</dbReference>
<protein>
    <submittedName>
        <fullName evidence="2">Uncharacterized protein</fullName>
    </submittedName>
</protein>
<evidence type="ECO:0000313" key="3">
    <source>
        <dbReference type="Proteomes" id="UP000652219"/>
    </source>
</evidence>
<proteinExistence type="predicted"/>
<feature type="region of interest" description="Disordered" evidence="1">
    <location>
        <begin position="1"/>
        <end position="43"/>
    </location>
</feature>
<reference evidence="2 3" key="1">
    <citation type="journal article" date="2020" name="Phytopathology">
        <title>Genome Sequence Resources of Colletotrichum truncatum, C. plurivorum, C. musicola, and C. sojae: Four Species Pathogenic to Soybean (Glycine max).</title>
        <authorList>
            <person name="Rogerio F."/>
            <person name="Boufleur T.R."/>
            <person name="Ciampi-Guillardi M."/>
            <person name="Sukno S.A."/>
            <person name="Thon M.R."/>
            <person name="Massola Junior N.S."/>
            <person name="Baroncelli R."/>
        </authorList>
    </citation>
    <scope>NUCLEOTIDE SEQUENCE [LARGE SCALE GENOMIC DNA]</scope>
    <source>
        <strain evidence="2 3">LFN0009</strain>
    </source>
</reference>
<dbReference type="AlphaFoldDB" id="A0A8H6MZI0"/>
<comment type="caution">
    <text evidence="2">The sequence shown here is derived from an EMBL/GenBank/DDBJ whole genome shotgun (WGS) entry which is preliminary data.</text>
</comment>
<keyword evidence="3" id="KW-1185">Reference proteome</keyword>
<evidence type="ECO:0000313" key="2">
    <source>
        <dbReference type="EMBL" id="KAF6813961.1"/>
    </source>
</evidence>
<dbReference type="Proteomes" id="UP000652219">
    <property type="component" value="Unassembled WGS sequence"/>
</dbReference>
<accession>A0A8H6MZI0</accession>
<gene>
    <name evidence="2" type="ORF">CSOJ01_04367</name>
</gene>
<evidence type="ECO:0000256" key="1">
    <source>
        <dbReference type="SAM" id="MobiDB-lite"/>
    </source>
</evidence>
<sequence length="166" mass="18139">MEWTLTGKEGRNPWQEGKGRHKPRDAASIRGTPTILAPNPRSNDSTICRGLSTPMEQSTPKWKPAEPFEGITVEKNHFTTFSEPGRLLRPAARNVGVMPPAMRILCVLSARQCVLLLPASVSCVCSCVCFLLPPSPSPRPSVRPVPTTMTTSMWALLVANGQDCRC</sequence>
<name>A0A8H6MZI0_9PEZI</name>